<gene>
    <name evidence="1" type="ORF">EZV62_012108</name>
</gene>
<dbReference type="Proteomes" id="UP000323000">
    <property type="component" value="Chromosome 5"/>
</dbReference>
<keyword evidence="2" id="KW-1185">Reference proteome</keyword>
<dbReference type="PANTHER" id="PTHR36139">
    <property type="entry name" value="SUCCINATE DEHYDROGENASE SUBUNIT 5, MITOCHONDRIAL"/>
    <property type="match status" value="1"/>
</dbReference>
<dbReference type="OrthoDB" id="1910373at2759"/>
<comment type="caution">
    <text evidence="1">The sequence shown here is derived from an EMBL/GenBank/DDBJ whole genome shotgun (WGS) entry which is preliminary data.</text>
</comment>
<reference evidence="2" key="1">
    <citation type="journal article" date="2019" name="Gigascience">
        <title>De novo genome assembly of the endangered Acer yangbiense, a plant species with extremely small populations endemic to Yunnan Province, China.</title>
        <authorList>
            <person name="Yang J."/>
            <person name="Wariss H.M."/>
            <person name="Tao L."/>
            <person name="Zhang R."/>
            <person name="Yun Q."/>
            <person name="Hollingsworth P."/>
            <person name="Dao Z."/>
            <person name="Luo G."/>
            <person name="Guo H."/>
            <person name="Ma Y."/>
            <person name="Sun W."/>
        </authorList>
    </citation>
    <scope>NUCLEOTIDE SEQUENCE [LARGE SCALE GENOMIC DNA]</scope>
    <source>
        <strain evidence="2">cv. Malutang</strain>
    </source>
</reference>
<evidence type="ECO:0000313" key="1">
    <source>
        <dbReference type="EMBL" id="TXG60745.1"/>
    </source>
</evidence>
<dbReference type="AlphaFoldDB" id="A0A5C7HV22"/>
<accession>A0A5C7HV22</accession>
<dbReference type="EMBL" id="VAHF01000005">
    <property type="protein sequence ID" value="TXG60745.1"/>
    <property type="molecule type" value="Genomic_DNA"/>
</dbReference>
<dbReference type="GO" id="GO:0006099">
    <property type="term" value="P:tricarboxylic acid cycle"/>
    <property type="evidence" value="ECO:0007669"/>
    <property type="project" value="InterPro"/>
</dbReference>
<evidence type="ECO:0008006" key="3">
    <source>
        <dbReference type="Google" id="ProtNLM"/>
    </source>
</evidence>
<dbReference type="InterPro" id="IPR025397">
    <property type="entry name" value="SDH5"/>
</dbReference>
<organism evidence="1 2">
    <name type="scientific">Acer yangbiense</name>
    <dbReference type="NCBI Taxonomy" id="1000413"/>
    <lineage>
        <taxon>Eukaryota</taxon>
        <taxon>Viridiplantae</taxon>
        <taxon>Streptophyta</taxon>
        <taxon>Embryophyta</taxon>
        <taxon>Tracheophyta</taxon>
        <taxon>Spermatophyta</taxon>
        <taxon>Magnoliopsida</taxon>
        <taxon>eudicotyledons</taxon>
        <taxon>Gunneridae</taxon>
        <taxon>Pentapetalae</taxon>
        <taxon>rosids</taxon>
        <taxon>malvids</taxon>
        <taxon>Sapindales</taxon>
        <taxon>Sapindaceae</taxon>
        <taxon>Hippocastanoideae</taxon>
        <taxon>Acereae</taxon>
        <taxon>Acer</taxon>
    </lineage>
</organism>
<evidence type="ECO:0000313" key="2">
    <source>
        <dbReference type="Proteomes" id="UP000323000"/>
    </source>
</evidence>
<protein>
    <recommendedName>
        <fullName evidence="3">Succinate dehydrogenase subunit 5, mitochondrial</fullName>
    </recommendedName>
</protein>
<dbReference type="PANTHER" id="PTHR36139:SF1">
    <property type="entry name" value="SUCCINATE DEHYDROGENASE SUBUNIT 5, MITOCHONDRIAL"/>
    <property type="match status" value="1"/>
</dbReference>
<dbReference type="Pfam" id="PF14290">
    <property type="entry name" value="SDH5_plant"/>
    <property type="match status" value="1"/>
</dbReference>
<dbReference type="GO" id="GO:0045273">
    <property type="term" value="C:respiratory chain complex II (succinate dehydrogenase)"/>
    <property type="evidence" value="ECO:0007669"/>
    <property type="project" value="InterPro"/>
</dbReference>
<sequence>MKNMFVLRSLCRAVSAANSRHVGHRMFSSRALLSVSAPPKIKTLPSSDSRSSLAMGIGSTRSFSEDVSHMPVIKDSEIHRIFKDLLAVNWDELPNRVIHDAEQALSKNTDDKDGQEVLKNVFRAAEAVEEFSGMITQIKMEMDDSIGISGENVKPLSNELSNAISTVFQRYMTYLDAFGTDELYLRKKVETELGSKMIFLKMRCGGLGPEWGKVSVLGTSGLSGSYVEQRA</sequence>
<name>A0A5C7HV22_9ROSI</name>
<proteinExistence type="predicted"/>